<keyword evidence="8 9" id="KW-0961">Cell wall biogenesis/degradation</keyword>
<keyword evidence="13" id="KW-1185">Reference proteome</keyword>
<evidence type="ECO:0000256" key="3">
    <source>
        <dbReference type="ARBA" id="ARBA00022676"/>
    </source>
</evidence>
<evidence type="ECO:0000256" key="7">
    <source>
        <dbReference type="ARBA" id="ARBA00022984"/>
    </source>
</evidence>
<keyword evidence="3" id="KW-0328">Glycosyltransferase</keyword>
<dbReference type="SUPFAM" id="SSF141523">
    <property type="entry name" value="L,D-transpeptidase catalytic domain-like"/>
    <property type="match status" value="1"/>
</dbReference>
<organism evidence="12 13">
    <name type="scientific">Desulfosporosinus hippei DSM 8344</name>
    <dbReference type="NCBI Taxonomy" id="1121419"/>
    <lineage>
        <taxon>Bacteria</taxon>
        <taxon>Bacillati</taxon>
        <taxon>Bacillota</taxon>
        <taxon>Clostridia</taxon>
        <taxon>Eubacteriales</taxon>
        <taxon>Desulfitobacteriaceae</taxon>
        <taxon>Desulfosporosinus</taxon>
    </lineage>
</organism>
<feature type="active site" description="Proton donor/acceptor" evidence="9">
    <location>
        <position position="429"/>
    </location>
</feature>
<dbReference type="UniPathway" id="UPA00219"/>
<keyword evidence="7 9" id="KW-0573">Peptidoglycan synthesis</keyword>
<evidence type="ECO:0000256" key="9">
    <source>
        <dbReference type="PROSITE-ProRule" id="PRU01373"/>
    </source>
</evidence>
<evidence type="ECO:0000256" key="5">
    <source>
        <dbReference type="ARBA" id="ARBA00022801"/>
    </source>
</evidence>
<dbReference type="GO" id="GO:0016757">
    <property type="term" value="F:glycosyltransferase activity"/>
    <property type="evidence" value="ECO:0007669"/>
    <property type="project" value="UniProtKB-KW"/>
</dbReference>
<dbReference type="STRING" id="1121419.SAMN05443529_1356"/>
<dbReference type="InterPro" id="IPR050979">
    <property type="entry name" value="LD-transpeptidase"/>
</dbReference>
<reference evidence="13" key="1">
    <citation type="submission" date="2016-10" db="EMBL/GenBank/DDBJ databases">
        <authorList>
            <person name="Varghese N."/>
            <person name="Submissions S."/>
        </authorList>
    </citation>
    <scope>NUCLEOTIDE SEQUENCE [LARGE SCALE GENOMIC DNA]</scope>
    <source>
        <strain evidence="13">DSM 8344</strain>
    </source>
</reference>
<dbReference type="EMBL" id="FNCP01000035">
    <property type="protein sequence ID" value="SDI36255.1"/>
    <property type="molecule type" value="Genomic_DNA"/>
</dbReference>
<dbReference type="PANTHER" id="PTHR30582">
    <property type="entry name" value="L,D-TRANSPEPTIDASE"/>
    <property type="match status" value="1"/>
</dbReference>
<name>A0A1G8JYK3_9FIRM</name>
<dbReference type="OrthoDB" id="9809748at2"/>
<dbReference type="GO" id="GO:0005576">
    <property type="term" value="C:extracellular region"/>
    <property type="evidence" value="ECO:0007669"/>
    <property type="project" value="TreeGrafter"/>
</dbReference>
<dbReference type="CDD" id="cd16913">
    <property type="entry name" value="YkuD_like"/>
    <property type="match status" value="1"/>
</dbReference>
<comment type="similarity">
    <text evidence="2">Belongs to the YkuD family.</text>
</comment>
<dbReference type="InterPro" id="IPR038063">
    <property type="entry name" value="Transpep_catalytic_dom"/>
</dbReference>
<evidence type="ECO:0000256" key="2">
    <source>
        <dbReference type="ARBA" id="ARBA00005992"/>
    </source>
</evidence>
<evidence type="ECO:0000313" key="13">
    <source>
        <dbReference type="Proteomes" id="UP000198656"/>
    </source>
</evidence>
<evidence type="ECO:0000256" key="6">
    <source>
        <dbReference type="ARBA" id="ARBA00022960"/>
    </source>
</evidence>
<keyword evidence="10" id="KW-0812">Transmembrane</keyword>
<evidence type="ECO:0000313" key="12">
    <source>
        <dbReference type="EMBL" id="SDI36255.1"/>
    </source>
</evidence>
<keyword evidence="5" id="KW-0378">Hydrolase</keyword>
<protein>
    <submittedName>
        <fullName evidence="12">L,D-transpeptidase catalytic domain</fullName>
    </submittedName>
</protein>
<keyword evidence="6 9" id="KW-0133">Cell shape</keyword>
<evidence type="ECO:0000256" key="10">
    <source>
        <dbReference type="SAM" id="Phobius"/>
    </source>
</evidence>
<accession>A0A1G8JYK3</accession>
<evidence type="ECO:0000256" key="4">
    <source>
        <dbReference type="ARBA" id="ARBA00022679"/>
    </source>
</evidence>
<feature type="transmembrane region" description="Helical" evidence="10">
    <location>
        <begin position="125"/>
        <end position="144"/>
    </location>
</feature>
<dbReference type="RefSeq" id="WP_092335520.1">
    <property type="nucleotide sequence ID" value="NZ_FNCP01000035.1"/>
</dbReference>
<dbReference type="GO" id="GO:0008360">
    <property type="term" value="P:regulation of cell shape"/>
    <property type="evidence" value="ECO:0007669"/>
    <property type="project" value="UniProtKB-UniRule"/>
</dbReference>
<feature type="active site" description="Nucleophile" evidence="9">
    <location>
        <position position="445"/>
    </location>
</feature>
<dbReference type="Proteomes" id="UP000198656">
    <property type="component" value="Unassembled WGS sequence"/>
</dbReference>
<evidence type="ECO:0000259" key="11">
    <source>
        <dbReference type="PROSITE" id="PS52029"/>
    </source>
</evidence>
<evidence type="ECO:0000256" key="8">
    <source>
        <dbReference type="ARBA" id="ARBA00023316"/>
    </source>
</evidence>
<sequence length="509" mass="58610">MSNSRLKANLFNLDKGYYLSKNDPLYWNKLFQRQANNPEAMFHVGMAAEREAKDYLEKYYTTRVDKYLNLYRKTIARSCNLVKSSFQKGFIPARLDFLRIEREMHLAELRIAELNRPTSYSKKQIILIFISAVILSILGAYVFLPHAESLTMNEHNHAYMLPYEVIEGIPPELTIISDNRLVINIPEKDSTKEKIVNALIEKLKMEYEMNPLTAKQVIAVDDKDREIGRAIWEGKGESIQVYISTIKTETALDNKEVQLWETTTVIRSALYQFVKKNGYVPKDLSELNQGYPNNYLTEFPREPYKMKNTVTTSPTRDGGWLFSYVEFSADKDLASMVKEALKPNLSYDKDIPFMPLRILIDKDKNNLFVLSENRIIRDYPVALGKDNATPEGKLFISKKVVNPDKNVPQNRNVYGTRAMELANMNYAIHGTNTPSTIGRNISQGCVRMNNSEMEELYAMIPLNTEVEISHNLSDIIPIESDGYVPPRNLYSNSGNLREEDPFTDYHWAD</sequence>
<dbReference type="GO" id="GO:0018104">
    <property type="term" value="P:peptidoglycan-protein cross-linking"/>
    <property type="evidence" value="ECO:0007669"/>
    <property type="project" value="TreeGrafter"/>
</dbReference>
<dbReference type="Gene3D" id="2.40.440.10">
    <property type="entry name" value="L,D-transpeptidase catalytic domain-like"/>
    <property type="match status" value="1"/>
</dbReference>
<keyword evidence="4" id="KW-0808">Transferase</keyword>
<dbReference type="AlphaFoldDB" id="A0A1G8JYK3"/>
<keyword evidence="10" id="KW-0472">Membrane</keyword>
<dbReference type="InterPro" id="IPR005490">
    <property type="entry name" value="LD_TPept_cat_dom"/>
</dbReference>
<gene>
    <name evidence="12" type="ORF">SAMN05443529_1356</name>
</gene>
<feature type="domain" description="L,D-TPase catalytic" evidence="11">
    <location>
        <begin position="356"/>
        <end position="469"/>
    </location>
</feature>
<keyword evidence="10" id="KW-1133">Transmembrane helix</keyword>
<dbReference type="GO" id="GO:0071555">
    <property type="term" value="P:cell wall organization"/>
    <property type="evidence" value="ECO:0007669"/>
    <property type="project" value="UniProtKB-UniRule"/>
</dbReference>
<proteinExistence type="inferred from homology"/>
<dbReference type="GO" id="GO:0071972">
    <property type="term" value="F:peptidoglycan L,D-transpeptidase activity"/>
    <property type="evidence" value="ECO:0007669"/>
    <property type="project" value="TreeGrafter"/>
</dbReference>
<comment type="pathway">
    <text evidence="1 9">Cell wall biogenesis; peptidoglycan biosynthesis.</text>
</comment>
<dbReference type="PANTHER" id="PTHR30582:SF24">
    <property type="entry name" value="L,D-TRANSPEPTIDASE ERFK_SRFK-RELATED"/>
    <property type="match status" value="1"/>
</dbReference>
<dbReference type="PROSITE" id="PS52029">
    <property type="entry name" value="LD_TPASE"/>
    <property type="match status" value="1"/>
</dbReference>
<dbReference type="Pfam" id="PF03734">
    <property type="entry name" value="YkuD"/>
    <property type="match status" value="1"/>
</dbReference>
<evidence type="ECO:0000256" key="1">
    <source>
        <dbReference type="ARBA" id="ARBA00004752"/>
    </source>
</evidence>